<protein>
    <submittedName>
        <fullName evidence="1">Uncharacterized protein</fullName>
    </submittedName>
</protein>
<dbReference type="EMBL" id="CADCXV010001181">
    <property type="protein sequence ID" value="CAB0042281.1"/>
    <property type="molecule type" value="Genomic_DNA"/>
</dbReference>
<evidence type="ECO:0000313" key="2">
    <source>
        <dbReference type="EMBL" id="CAB0044062.1"/>
    </source>
</evidence>
<dbReference type="AlphaFoldDB" id="A0A6H5J1U8"/>
<evidence type="ECO:0000313" key="3">
    <source>
        <dbReference type="Proteomes" id="UP000479190"/>
    </source>
</evidence>
<organism evidence="1 3">
    <name type="scientific">Trichogramma brassicae</name>
    <dbReference type="NCBI Taxonomy" id="86971"/>
    <lineage>
        <taxon>Eukaryota</taxon>
        <taxon>Metazoa</taxon>
        <taxon>Ecdysozoa</taxon>
        <taxon>Arthropoda</taxon>
        <taxon>Hexapoda</taxon>
        <taxon>Insecta</taxon>
        <taxon>Pterygota</taxon>
        <taxon>Neoptera</taxon>
        <taxon>Endopterygota</taxon>
        <taxon>Hymenoptera</taxon>
        <taxon>Apocrita</taxon>
        <taxon>Proctotrupomorpha</taxon>
        <taxon>Chalcidoidea</taxon>
        <taxon>Trichogrammatidae</taxon>
        <taxon>Trichogramma</taxon>
    </lineage>
</organism>
<accession>A0A6H5J1U8</accession>
<dbReference type="Proteomes" id="UP000479190">
    <property type="component" value="Unassembled WGS sequence"/>
</dbReference>
<proteinExistence type="predicted"/>
<reference evidence="1 3" key="1">
    <citation type="submission" date="2020-02" db="EMBL/GenBank/DDBJ databases">
        <authorList>
            <person name="Ferguson B K."/>
        </authorList>
    </citation>
    <scope>NUCLEOTIDE SEQUENCE [LARGE SCALE GENOMIC DNA]</scope>
</reference>
<dbReference type="EMBL" id="CADCXV010001387">
    <property type="protein sequence ID" value="CAB0044062.1"/>
    <property type="molecule type" value="Genomic_DNA"/>
</dbReference>
<keyword evidence="3" id="KW-1185">Reference proteome</keyword>
<gene>
    <name evidence="1" type="ORF">TBRA_LOCUS13908</name>
    <name evidence="2" type="ORF">TBRA_LOCUS15650</name>
</gene>
<sequence>MARWSLDVHSSNTVHCTFSAIDYLVGVFTKSNHFTVSRVWLLYQQDSCTSRERILEQLTSRYSASA</sequence>
<evidence type="ECO:0000313" key="1">
    <source>
        <dbReference type="EMBL" id="CAB0042281.1"/>
    </source>
</evidence>
<name>A0A6H5J1U8_9HYME</name>